<gene>
    <name evidence="2" type="ORF">HanXRQr2_Chr03g0095301</name>
</gene>
<feature type="region of interest" description="Disordered" evidence="1">
    <location>
        <begin position="1"/>
        <end position="25"/>
    </location>
</feature>
<evidence type="ECO:0000313" key="2">
    <source>
        <dbReference type="EMBL" id="KAF5813189.1"/>
    </source>
</evidence>
<evidence type="ECO:0000256" key="1">
    <source>
        <dbReference type="SAM" id="MobiDB-lite"/>
    </source>
</evidence>
<dbReference type="Proteomes" id="UP000215914">
    <property type="component" value="Unassembled WGS sequence"/>
</dbReference>
<name>A0A9K3JE09_HELAN</name>
<proteinExistence type="predicted"/>
<reference evidence="2" key="1">
    <citation type="journal article" date="2017" name="Nature">
        <title>The sunflower genome provides insights into oil metabolism, flowering and Asterid evolution.</title>
        <authorList>
            <person name="Badouin H."/>
            <person name="Gouzy J."/>
            <person name="Grassa C.J."/>
            <person name="Murat F."/>
            <person name="Staton S.E."/>
            <person name="Cottret L."/>
            <person name="Lelandais-Briere C."/>
            <person name="Owens G.L."/>
            <person name="Carrere S."/>
            <person name="Mayjonade B."/>
            <person name="Legrand L."/>
            <person name="Gill N."/>
            <person name="Kane N.C."/>
            <person name="Bowers J.E."/>
            <person name="Hubner S."/>
            <person name="Bellec A."/>
            <person name="Berard A."/>
            <person name="Berges H."/>
            <person name="Blanchet N."/>
            <person name="Boniface M.C."/>
            <person name="Brunel D."/>
            <person name="Catrice O."/>
            <person name="Chaidir N."/>
            <person name="Claudel C."/>
            <person name="Donnadieu C."/>
            <person name="Faraut T."/>
            <person name="Fievet G."/>
            <person name="Helmstetter N."/>
            <person name="King M."/>
            <person name="Knapp S.J."/>
            <person name="Lai Z."/>
            <person name="Le Paslier M.C."/>
            <person name="Lippi Y."/>
            <person name="Lorenzon L."/>
            <person name="Mandel J.R."/>
            <person name="Marage G."/>
            <person name="Marchand G."/>
            <person name="Marquand E."/>
            <person name="Bret-Mestries E."/>
            <person name="Morien E."/>
            <person name="Nambeesan S."/>
            <person name="Nguyen T."/>
            <person name="Pegot-Espagnet P."/>
            <person name="Pouilly N."/>
            <person name="Raftis F."/>
            <person name="Sallet E."/>
            <person name="Schiex T."/>
            <person name="Thomas J."/>
            <person name="Vandecasteele C."/>
            <person name="Vares D."/>
            <person name="Vear F."/>
            <person name="Vautrin S."/>
            <person name="Crespi M."/>
            <person name="Mangin B."/>
            <person name="Burke J.M."/>
            <person name="Salse J."/>
            <person name="Munos S."/>
            <person name="Vincourt P."/>
            <person name="Rieseberg L.H."/>
            <person name="Langlade N.B."/>
        </authorList>
    </citation>
    <scope>NUCLEOTIDE SEQUENCE</scope>
    <source>
        <tissue evidence="2">Leaves</tissue>
    </source>
</reference>
<feature type="compositionally biased region" description="Basic and acidic residues" evidence="1">
    <location>
        <begin position="1"/>
        <end position="14"/>
    </location>
</feature>
<dbReference type="AlphaFoldDB" id="A0A9K3JE09"/>
<sequence>MTSRNHEISTRDYDGCDSQPTRDNSRPRLRLATITRQAETTWLRLETSWFRVGCPFWLLGHSVLTWTIC</sequence>
<protein>
    <submittedName>
        <fullName evidence="2">Uncharacterized protein</fullName>
    </submittedName>
</protein>
<comment type="caution">
    <text evidence="2">The sequence shown here is derived from an EMBL/GenBank/DDBJ whole genome shotgun (WGS) entry which is preliminary data.</text>
</comment>
<dbReference type="EMBL" id="MNCJ02000318">
    <property type="protein sequence ID" value="KAF5813189.1"/>
    <property type="molecule type" value="Genomic_DNA"/>
</dbReference>
<evidence type="ECO:0000313" key="3">
    <source>
        <dbReference type="Proteomes" id="UP000215914"/>
    </source>
</evidence>
<dbReference type="Gramene" id="mRNA:HanXRQr2_Chr03g0095301">
    <property type="protein sequence ID" value="CDS:HanXRQr2_Chr03g0095301.1"/>
    <property type="gene ID" value="HanXRQr2_Chr03g0095301"/>
</dbReference>
<keyword evidence="3" id="KW-1185">Reference proteome</keyword>
<reference evidence="2" key="2">
    <citation type="submission" date="2020-06" db="EMBL/GenBank/DDBJ databases">
        <title>Helianthus annuus Genome sequencing and assembly Release 2.</title>
        <authorList>
            <person name="Gouzy J."/>
            <person name="Langlade N."/>
            <person name="Munos S."/>
        </authorList>
    </citation>
    <scope>NUCLEOTIDE SEQUENCE</scope>
    <source>
        <tissue evidence="2">Leaves</tissue>
    </source>
</reference>
<accession>A0A9K3JE09</accession>
<organism evidence="2 3">
    <name type="scientific">Helianthus annuus</name>
    <name type="common">Common sunflower</name>
    <dbReference type="NCBI Taxonomy" id="4232"/>
    <lineage>
        <taxon>Eukaryota</taxon>
        <taxon>Viridiplantae</taxon>
        <taxon>Streptophyta</taxon>
        <taxon>Embryophyta</taxon>
        <taxon>Tracheophyta</taxon>
        <taxon>Spermatophyta</taxon>
        <taxon>Magnoliopsida</taxon>
        <taxon>eudicotyledons</taxon>
        <taxon>Gunneridae</taxon>
        <taxon>Pentapetalae</taxon>
        <taxon>asterids</taxon>
        <taxon>campanulids</taxon>
        <taxon>Asterales</taxon>
        <taxon>Asteraceae</taxon>
        <taxon>Asteroideae</taxon>
        <taxon>Heliantheae alliance</taxon>
        <taxon>Heliantheae</taxon>
        <taxon>Helianthus</taxon>
    </lineage>
</organism>